<feature type="compositionally biased region" description="Pro residues" evidence="1">
    <location>
        <begin position="1"/>
        <end position="13"/>
    </location>
</feature>
<evidence type="ECO:0008006" key="6">
    <source>
        <dbReference type="Google" id="ProtNLM"/>
    </source>
</evidence>
<feature type="compositionally biased region" description="Low complexity" evidence="1">
    <location>
        <begin position="98"/>
        <end position="107"/>
    </location>
</feature>
<evidence type="ECO:0000313" key="4">
    <source>
        <dbReference type="EMBL" id="GAO07117.1"/>
    </source>
</evidence>
<gene>
    <name evidence="4" type="ORF">TPA0598_02_03560</name>
</gene>
<reference evidence="4 5" key="2">
    <citation type="journal article" date="2015" name="Stand. Genomic Sci.">
        <title>Draft genome sequence of marine-derived Streptomyces sp. TP-A0598, a producer of anti-MRSA antibiotic lydicamycins.</title>
        <authorList>
            <person name="Komaki H."/>
            <person name="Ichikawa N."/>
            <person name="Hosoyama A."/>
            <person name="Fujita N."/>
            <person name="Igarashi Y."/>
        </authorList>
    </citation>
    <scope>NUCLEOTIDE SEQUENCE [LARGE SCALE GENOMIC DNA]</scope>
    <source>
        <strain evidence="4 5">NBRC 110027</strain>
    </source>
</reference>
<evidence type="ECO:0000313" key="5">
    <source>
        <dbReference type="Proteomes" id="UP000048965"/>
    </source>
</evidence>
<evidence type="ECO:0000259" key="2">
    <source>
        <dbReference type="SMART" id="SM00942"/>
    </source>
</evidence>
<keyword evidence="5" id="KW-1185">Reference proteome</keyword>
<dbReference type="SMART" id="SM00943">
    <property type="entry name" value="Prim-Pol"/>
    <property type="match status" value="1"/>
</dbReference>
<protein>
    <recommendedName>
        <fullName evidence="6">DNA primase/polymerase bifunctional N-terminal domain-containing protein</fullName>
    </recommendedName>
</protein>
<feature type="region of interest" description="Disordered" evidence="1">
    <location>
        <begin position="1"/>
        <end position="107"/>
    </location>
</feature>
<dbReference type="RefSeq" id="WP_078885598.1">
    <property type="nucleotide sequence ID" value="NZ_BBNO01000002.1"/>
</dbReference>
<dbReference type="SUPFAM" id="SSF56747">
    <property type="entry name" value="Prim-pol domain"/>
    <property type="match status" value="1"/>
</dbReference>
<dbReference type="Proteomes" id="UP000048965">
    <property type="component" value="Unassembled WGS sequence"/>
</dbReference>
<name>A0A0P4R2S5_9ACTN</name>
<dbReference type="InterPro" id="IPR015330">
    <property type="entry name" value="DNA_primase/pol_bifunc_N"/>
</dbReference>
<dbReference type="InterPro" id="IPR014820">
    <property type="entry name" value="PriCT_1"/>
</dbReference>
<dbReference type="EMBL" id="BBNO01000002">
    <property type="protein sequence ID" value="GAO07117.1"/>
    <property type="molecule type" value="Genomic_DNA"/>
</dbReference>
<proteinExistence type="predicted"/>
<dbReference type="SMART" id="SM00942">
    <property type="entry name" value="PriCT_1"/>
    <property type="match status" value="1"/>
</dbReference>
<evidence type="ECO:0000256" key="1">
    <source>
        <dbReference type="SAM" id="MobiDB-lite"/>
    </source>
</evidence>
<sequence>MPPAPWRGTPPDPSGGKQPDPWAERQPNPGAKRQPDPRAGQQRDAWAEQQSDPWAEPWADLRRRTLPTEAPSTTPVDRPATAPTDPSATTPTAPPATRPMDAPTALTDPPAAALTQALLAAEAGYPVMPLTRSKLPAIRSPHRGHPETPTCRGACGRLGHGVHDASTDPLTVRRMFAAAPWATGYGIACGRPPHHLIGIDLDTKNGADGLTALRFLAEQHGFPLPPTVTVLTPSGGRHLWFTGPPSPPVPNSVGRLAPGIDVRGAGGYLVGPGSLTTHGRYVLAADTPHLPAPVPDTLLTLLTAPPPPAHREPPYGVPPQPAAALIRFVRSSPRGQRNARLFWAACRAQESGLGQELAARLTEAACHTGLSAEEARATIASAARHG</sequence>
<organism evidence="4 5">
    <name type="scientific">Streptomyces lydicamycinicus</name>
    <dbReference type="NCBI Taxonomy" id="1546107"/>
    <lineage>
        <taxon>Bacteria</taxon>
        <taxon>Bacillati</taxon>
        <taxon>Actinomycetota</taxon>
        <taxon>Actinomycetes</taxon>
        <taxon>Kitasatosporales</taxon>
        <taxon>Streptomycetaceae</taxon>
        <taxon>Streptomyces</taxon>
    </lineage>
</organism>
<accession>A0A0P4R2S5</accession>
<feature type="domain" description="DNA primase/polymerase bifunctional N-terminal" evidence="3">
    <location>
        <begin position="117"/>
        <end position="298"/>
    </location>
</feature>
<evidence type="ECO:0000259" key="3">
    <source>
        <dbReference type="SMART" id="SM00943"/>
    </source>
</evidence>
<comment type="caution">
    <text evidence="4">The sequence shown here is derived from an EMBL/GenBank/DDBJ whole genome shotgun (WGS) entry which is preliminary data.</text>
</comment>
<dbReference type="AlphaFoldDB" id="A0A0P4R2S5"/>
<reference evidence="5" key="1">
    <citation type="submission" date="2014-09" db="EMBL/GenBank/DDBJ databases">
        <title>Whole genome shotgun sequence of Streptomyces sp. NBRC 110027.</title>
        <authorList>
            <person name="Komaki H."/>
            <person name="Ichikawa N."/>
            <person name="Katano-Makiyama Y."/>
            <person name="Hosoyama A."/>
            <person name="Hashimoto M."/>
            <person name="Uohara A."/>
            <person name="Kitahashi Y."/>
            <person name="Ohji S."/>
            <person name="Kimura A."/>
            <person name="Yamazoe A."/>
            <person name="Igarashi Y."/>
            <person name="Fujita N."/>
        </authorList>
    </citation>
    <scope>NUCLEOTIDE SEQUENCE [LARGE SCALE GENOMIC DNA]</scope>
    <source>
        <strain evidence="5">NBRC 110027</strain>
    </source>
</reference>
<feature type="compositionally biased region" description="Low complexity" evidence="1">
    <location>
        <begin position="79"/>
        <end position="91"/>
    </location>
</feature>
<dbReference type="CDD" id="cd04859">
    <property type="entry name" value="Prim_Pol"/>
    <property type="match status" value="1"/>
</dbReference>
<feature type="domain" description="Primase C-terminal 1" evidence="2">
    <location>
        <begin position="326"/>
        <end position="386"/>
    </location>
</feature>
<dbReference type="Pfam" id="PF09250">
    <property type="entry name" value="Prim-Pol"/>
    <property type="match status" value="1"/>
</dbReference>